<dbReference type="GO" id="GO:0005524">
    <property type="term" value="F:ATP binding"/>
    <property type="evidence" value="ECO:0007669"/>
    <property type="project" value="UniProtKB-KW"/>
</dbReference>
<dbReference type="PROSITE" id="PS00211">
    <property type="entry name" value="ABC_TRANSPORTER_1"/>
    <property type="match status" value="1"/>
</dbReference>
<dbReference type="Proteomes" id="UP000254978">
    <property type="component" value="Unassembled WGS sequence"/>
</dbReference>
<dbReference type="Pfam" id="PF00005">
    <property type="entry name" value="ABC_tran"/>
    <property type="match status" value="1"/>
</dbReference>
<dbReference type="CDD" id="cd03219">
    <property type="entry name" value="ABC_Mj1267_LivG_branched"/>
    <property type="match status" value="1"/>
</dbReference>
<dbReference type="SUPFAM" id="SSF52540">
    <property type="entry name" value="P-loop containing nucleoside triphosphate hydrolases"/>
    <property type="match status" value="1"/>
</dbReference>
<dbReference type="InterPro" id="IPR003593">
    <property type="entry name" value="AAA+_ATPase"/>
</dbReference>
<dbReference type="InterPro" id="IPR032823">
    <property type="entry name" value="BCA_ABC_TP_C"/>
</dbReference>
<reference evidence="5 6" key="1">
    <citation type="submission" date="2018-06" db="EMBL/GenBank/DDBJ databases">
        <authorList>
            <consortium name="Pathogen Informatics"/>
            <person name="Doyle S."/>
        </authorList>
    </citation>
    <scope>NUCLEOTIDE SEQUENCE [LARGE SCALE GENOMIC DNA]</scope>
    <source>
        <strain evidence="5 6">NCTC10821</strain>
    </source>
</reference>
<dbReference type="Pfam" id="PF12399">
    <property type="entry name" value="BCA_ABC_TP_C"/>
    <property type="match status" value="1"/>
</dbReference>
<dbReference type="AlphaFoldDB" id="A0A378TI01"/>
<protein>
    <submittedName>
        <fullName evidence="5">Branched-chain amino acid transporter ATP-binding protein</fullName>
        <ecNumber evidence="5">3.6.3.-</ecNumber>
    </submittedName>
</protein>
<dbReference type="RefSeq" id="WP_068918719.1">
    <property type="nucleotide sequence ID" value="NZ_AP022600.1"/>
</dbReference>
<name>A0A378TI01_9MYCO</name>
<dbReference type="PROSITE" id="PS50893">
    <property type="entry name" value="ABC_TRANSPORTER_2"/>
    <property type="match status" value="1"/>
</dbReference>
<dbReference type="InterPro" id="IPR051120">
    <property type="entry name" value="ABC_AA/LPS_Transport"/>
</dbReference>
<keyword evidence="3 5" id="KW-0067">ATP-binding</keyword>
<keyword evidence="2" id="KW-0547">Nucleotide-binding</keyword>
<dbReference type="PANTHER" id="PTHR45772">
    <property type="entry name" value="CONSERVED COMPONENT OF ABC TRANSPORTER FOR NATURAL AMINO ACIDS-RELATED"/>
    <property type="match status" value="1"/>
</dbReference>
<dbReference type="GO" id="GO:0016887">
    <property type="term" value="F:ATP hydrolysis activity"/>
    <property type="evidence" value="ECO:0007669"/>
    <property type="project" value="InterPro"/>
</dbReference>
<dbReference type="OrthoDB" id="3396710at2"/>
<evidence type="ECO:0000313" key="6">
    <source>
        <dbReference type="Proteomes" id="UP000254978"/>
    </source>
</evidence>
<evidence type="ECO:0000256" key="1">
    <source>
        <dbReference type="ARBA" id="ARBA00022448"/>
    </source>
</evidence>
<dbReference type="InterPro" id="IPR027417">
    <property type="entry name" value="P-loop_NTPase"/>
</dbReference>
<gene>
    <name evidence="5" type="primary">lptB_4</name>
    <name evidence="5" type="ORF">NCTC10821_03972</name>
</gene>
<dbReference type="EC" id="3.6.3.-" evidence="5"/>
<organism evidence="5 6">
    <name type="scientific">Mycolicibacterium tokaiense</name>
    <dbReference type="NCBI Taxonomy" id="39695"/>
    <lineage>
        <taxon>Bacteria</taxon>
        <taxon>Bacillati</taxon>
        <taxon>Actinomycetota</taxon>
        <taxon>Actinomycetes</taxon>
        <taxon>Mycobacteriales</taxon>
        <taxon>Mycobacteriaceae</taxon>
        <taxon>Mycolicibacterium</taxon>
    </lineage>
</organism>
<evidence type="ECO:0000256" key="2">
    <source>
        <dbReference type="ARBA" id="ARBA00022741"/>
    </source>
</evidence>
<dbReference type="InterPro" id="IPR017871">
    <property type="entry name" value="ABC_transporter-like_CS"/>
</dbReference>
<dbReference type="InterPro" id="IPR003439">
    <property type="entry name" value="ABC_transporter-like_ATP-bd"/>
</dbReference>
<dbReference type="EMBL" id="UGQT01000001">
    <property type="protein sequence ID" value="STZ60432.1"/>
    <property type="molecule type" value="Genomic_DNA"/>
</dbReference>
<accession>A0A378TI01</accession>
<dbReference type="GO" id="GO:0005886">
    <property type="term" value="C:plasma membrane"/>
    <property type="evidence" value="ECO:0007669"/>
    <property type="project" value="TreeGrafter"/>
</dbReference>
<keyword evidence="1" id="KW-0813">Transport</keyword>
<evidence type="ECO:0000259" key="4">
    <source>
        <dbReference type="PROSITE" id="PS50893"/>
    </source>
</evidence>
<keyword evidence="6" id="KW-1185">Reference proteome</keyword>
<dbReference type="Gene3D" id="3.40.50.300">
    <property type="entry name" value="P-loop containing nucleotide triphosphate hydrolases"/>
    <property type="match status" value="1"/>
</dbReference>
<feature type="domain" description="ABC transporter" evidence="4">
    <location>
        <begin position="8"/>
        <end position="255"/>
    </location>
</feature>
<sequence length="262" mass="27634">MSATPADLQVIGVNKTFGGVRALRDVNITVSGHEITALIGPNGAGKTTLFNVISGFGTPYTGKVTFGGRDLTGLPAHKVARAGLVRTFQTPIGFTSMTVVENIALATGGSELDYPWTPFLRWKQDRRRRAAAFDAAWAQLEQADAADLGDRAMADLSPGDAKLVEILRQLALAPQMLLLDEPAAAMTVNQIETLAAIIRDISARGIGVLVIDHNLSFVLGLAAQVHVLEHGAVIASGTPDQIGTDPDVKRIYLGGAEESDVA</sequence>
<dbReference type="SMART" id="SM00382">
    <property type="entry name" value="AAA"/>
    <property type="match status" value="1"/>
</dbReference>
<proteinExistence type="predicted"/>
<evidence type="ECO:0000313" key="5">
    <source>
        <dbReference type="EMBL" id="STZ60432.1"/>
    </source>
</evidence>
<evidence type="ECO:0000256" key="3">
    <source>
        <dbReference type="ARBA" id="ARBA00022840"/>
    </source>
</evidence>
<keyword evidence="5" id="KW-0378">Hydrolase</keyword>